<evidence type="ECO:0000313" key="1">
    <source>
        <dbReference type="EMBL" id="JAH49718.1"/>
    </source>
</evidence>
<sequence length="12" mass="1457">MRSIHVFSRRAP</sequence>
<dbReference type="EMBL" id="GBXM01058859">
    <property type="protein sequence ID" value="JAH49718.1"/>
    <property type="molecule type" value="Transcribed_RNA"/>
</dbReference>
<proteinExistence type="predicted"/>
<reference evidence="1" key="1">
    <citation type="submission" date="2014-11" db="EMBL/GenBank/DDBJ databases">
        <authorList>
            <person name="Amaro Gonzalez C."/>
        </authorList>
    </citation>
    <scope>NUCLEOTIDE SEQUENCE</scope>
</reference>
<name>A0A0E9TAI0_ANGAN</name>
<organism evidence="1">
    <name type="scientific">Anguilla anguilla</name>
    <name type="common">European freshwater eel</name>
    <name type="synonym">Muraena anguilla</name>
    <dbReference type="NCBI Taxonomy" id="7936"/>
    <lineage>
        <taxon>Eukaryota</taxon>
        <taxon>Metazoa</taxon>
        <taxon>Chordata</taxon>
        <taxon>Craniata</taxon>
        <taxon>Vertebrata</taxon>
        <taxon>Euteleostomi</taxon>
        <taxon>Actinopterygii</taxon>
        <taxon>Neopterygii</taxon>
        <taxon>Teleostei</taxon>
        <taxon>Anguilliformes</taxon>
        <taxon>Anguillidae</taxon>
        <taxon>Anguilla</taxon>
    </lineage>
</organism>
<reference evidence="1" key="2">
    <citation type="journal article" date="2015" name="Fish Shellfish Immunol.">
        <title>Early steps in the European eel (Anguilla anguilla)-Vibrio vulnificus interaction in the gills: Role of the RtxA13 toxin.</title>
        <authorList>
            <person name="Callol A."/>
            <person name="Pajuelo D."/>
            <person name="Ebbesson L."/>
            <person name="Teles M."/>
            <person name="MacKenzie S."/>
            <person name="Amaro C."/>
        </authorList>
    </citation>
    <scope>NUCLEOTIDE SEQUENCE</scope>
</reference>
<accession>A0A0E9TAI0</accession>
<protein>
    <submittedName>
        <fullName evidence="1">Uncharacterized protein</fullName>
    </submittedName>
</protein>